<sequence>MSCTRWMASFTVLLLAPFANAQPKDLAADFFKPAGPVPKVAITLDPESLKLLGKDPRKYVSATIKVGDTTYPDVGIHLKGAAGSWRDWNDKPGLTLNFNKFKRAQLFNGLDKMYLNNSVQDESYLHELLANELALAMGLPATRCAHALVELNGRKVGIYVMKEGFDAGWLKRHFKDSAGNLYDGGFLMDINGELKLDHGIDNGRKDLKALVKACNEGDAKKRYEAVGKLIDVDLFCANAALQIVATDWDGYMRKPNNYRIYFPKDGKGVFIPHGMDQLWQNPGEGLWQGWGGMVARAVLDSPEGKKTTLAKLKEMQDKYFTVEKLNKRIDELVPRLKDAMKTVDKNWPKNYENEVRGLKERLKQRVEYLTKEVPKLK</sequence>
<dbReference type="EMBL" id="CP042425">
    <property type="protein sequence ID" value="QEL18439.1"/>
    <property type="molecule type" value="Genomic_DNA"/>
</dbReference>
<proteinExistence type="predicted"/>
<keyword evidence="2" id="KW-0167">Capsid protein</keyword>
<dbReference type="Pfam" id="PF08757">
    <property type="entry name" value="CotH"/>
    <property type="match status" value="1"/>
</dbReference>
<organism evidence="2 3">
    <name type="scientific">Limnoglobus roseus</name>
    <dbReference type="NCBI Taxonomy" id="2598579"/>
    <lineage>
        <taxon>Bacteria</taxon>
        <taxon>Pseudomonadati</taxon>
        <taxon>Planctomycetota</taxon>
        <taxon>Planctomycetia</taxon>
        <taxon>Gemmatales</taxon>
        <taxon>Gemmataceae</taxon>
        <taxon>Limnoglobus</taxon>
    </lineage>
</organism>
<dbReference type="PANTHER" id="PTHR40050:SF1">
    <property type="entry name" value="INNER SPORE COAT PROTEIN H"/>
    <property type="match status" value="1"/>
</dbReference>
<dbReference type="InterPro" id="IPR014867">
    <property type="entry name" value="Spore_coat_CotH_CotH2/3/7"/>
</dbReference>
<gene>
    <name evidence="2" type="ORF">PX52LOC_05464</name>
</gene>
<dbReference type="RefSeq" id="WP_149112951.1">
    <property type="nucleotide sequence ID" value="NZ_CP042425.1"/>
</dbReference>
<dbReference type="AlphaFoldDB" id="A0A5C1AG87"/>
<name>A0A5C1AG87_9BACT</name>
<dbReference type="OrthoDB" id="258535at2"/>
<keyword evidence="3" id="KW-1185">Reference proteome</keyword>
<dbReference type="Proteomes" id="UP000324974">
    <property type="component" value="Chromosome"/>
</dbReference>
<feature type="signal peptide" evidence="1">
    <location>
        <begin position="1"/>
        <end position="21"/>
    </location>
</feature>
<evidence type="ECO:0000313" key="3">
    <source>
        <dbReference type="Proteomes" id="UP000324974"/>
    </source>
</evidence>
<keyword evidence="2" id="KW-0946">Virion</keyword>
<keyword evidence="1" id="KW-0732">Signal</keyword>
<evidence type="ECO:0000256" key="1">
    <source>
        <dbReference type="SAM" id="SignalP"/>
    </source>
</evidence>
<dbReference type="KEGG" id="lrs:PX52LOC_05464"/>
<evidence type="ECO:0000313" key="2">
    <source>
        <dbReference type="EMBL" id="QEL18439.1"/>
    </source>
</evidence>
<feature type="chain" id="PRO_5022714151" evidence="1">
    <location>
        <begin position="22"/>
        <end position="377"/>
    </location>
</feature>
<reference evidence="3" key="1">
    <citation type="submission" date="2019-08" db="EMBL/GenBank/DDBJ databases">
        <title>Limnoglobus roseus gen. nov., sp. nov., a novel freshwater planctomycete with a giant genome from the family Gemmataceae.</title>
        <authorList>
            <person name="Kulichevskaya I.S."/>
            <person name="Naumoff D.G."/>
            <person name="Miroshnikov K."/>
            <person name="Ivanova A."/>
            <person name="Philippov D.A."/>
            <person name="Hakobyan A."/>
            <person name="Rijpstra I.C."/>
            <person name="Sinninghe Damste J.S."/>
            <person name="Liesack W."/>
            <person name="Dedysh S.N."/>
        </authorList>
    </citation>
    <scope>NUCLEOTIDE SEQUENCE [LARGE SCALE GENOMIC DNA]</scope>
    <source>
        <strain evidence="3">PX52</strain>
    </source>
</reference>
<accession>A0A5C1AG87</accession>
<dbReference type="PANTHER" id="PTHR40050">
    <property type="entry name" value="INNER SPORE COAT PROTEIN H"/>
    <property type="match status" value="1"/>
</dbReference>
<protein>
    <submittedName>
        <fullName evidence="2">Spore coat protein CotH</fullName>
    </submittedName>
</protein>